<feature type="transmembrane region" description="Helical" evidence="1">
    <location>
        <begin position="246"/>
        <end position="266"/>
    </location>
</feature>
<feature type="transmembrane region" description="Helical" evidence="1">
    <location>
        <begin position="378"/>
        <end position="401"/>
    </location>
</feature>
<name>A0ABQ3N9S2_9BACI</name>
<keyword evidence="1" id="KW-1133">Transmembrane helix</keyword>
<feature type="transmembrane region" description="Helical" evidence="1">
    <location>
        <begin position="29"/>
        <end position="45"/>
    </location>
</feature>
<feature type="transmembrane region" description="Helical" evidence="1">
    <location>
        <begin position="303"/>
        <end position="323"/>
    </location>
</feature>
<feature type="transmembrane region" description="Helical" evidence="1">
    <location>
        <begin position="50"/>
        <end position="69"/>
    </location>
</feature>
<comment type="caution">
    <text evidence="2">The sequence shown here is derived from an EMBL/GenBank/DDBJ whole genome shotgun (WGS) entry which is preliminary data.</text>
</comment>
<dbReference type="RefSeq" id="WP_191274444.1">
    <property type="nucleotide sequence ID" value="NZ_BNDS01000013.1"/>
</dbReference>
<dbReference type="Proteomes" id="UP000637074">
    <property type="component" value="Unassembled WGS sequence"/>
</dbReference>
<keyword evidence="1" id="KW-0472">Membrane</keyword>
<evidence type="ECO:0000313" key="2">
    <source>
        <dbReference type="EMBL" id="GHH99520.1"/>
    </source>
</evidence>
<dbReference type="CDD" id="cd21416">
    <property type="entry name" value="HDC_protein"/>
    <property type="match status" value="1"/>
</dbReference>
<feature type="transmembrane region" description="Helical" evidence="1">
    <location>
        <begin position="115"/>
        <end position="132"/>
    </location>
</feature>
<dbReference type="InterPro" id="IPR049576">
    <property type="entry name" value="HDC-like"/>
</dbReference>
<accession>A0ABQ3N9S2</accession>
<gene>
    <name evidence="2" type="ORF">AM1BK_30630</name>
</gene>
<keyword evidence="1" id="KW-0812">Transmembrane</keyword>
<evidence type="ECO:0000313" key="3">
    <source>
        <dbReference type="Proteomes" id="UP000637074"/>
    </source>
</evidence>
<feature type="transmembrane region" description="Helical" evidence="1">
    <location>
        <begin position="273"/>
        <end position="291"/>
    </location>
</feature>
<organism evidence="2 3">
    <name type="scientific">Neobacillus kokaensis</name>
    <dbReference type="NCBI Taxonomy" id="2759023"/>
    <lineage>
        <taxon>Bacteria</taxon>
        <taxon>Bacillati</taxon>
        <taxon>Bacillota</taxon>
        <taxon>Bacilli</taxon>
        <taxon>Bacillales</taxon>
        <taxon>Bacillaceae</taxon>
        <taxon>Neobacillus</taxon>
    </lineage>
</organism>
<feature type="transmembrane region" description="Helical" evidence="1">
    <location>
        <begin position="335"/>
        <end position="352"/>
    </location>
</feature>
<reference evidence="2 3" key="1">
    <citation type="journal article" date="2022" name="Int. J. Syst. Evol. Microbiol.">
        <title>Neobacillus kokaensis sp. nov., isolated from soil.</title>
        <authorList>
            <person name="Yuki K."/>
            <person name="Matsubara H."/>
            <person name="Yamaguchi S."/>
        </authorList>
    </citation>
    <scope>NUCLEOTIDE SEQUENCE [LARGE SCALE GENOMIC DNA]</scope>
    <source>
        <strain evidence="2 3">LOB 377</strain>
    </source>
</reference>
<feature type="transmembrane region" description="Helical" evidence="1">
    <location>
        <begin position="144"/>
        <end position="167"/>
    </location>
</feature>
<keyword evidence="3" id="KW-1185">Reference proteome</keyword>
<protein>
    <submittedName>
        <fullName evidence="2">Membrane protein</fullName>
    </submittedName>
</protein>
<feature type="transmembrane region" description="Helical" evidence="1">
    <location>
        <begin position="220"/>
        <end position="240"/>
    </location>
</feature>
<proteinExistence type="predicted"/>
<feature type="transmembrane region" description="Helical" evidence="1">
    <location>
        <begin position="89"/>
        <end position="110"/>
    </location>
</feature>
<sequence>MSQMLALVILILILFIGDAVAVRTKAWVPSIFICAILFLAGYWTFFPKDIVAIAGIPPVVATMMMYLLITNMGTLLSLKELKNQWKTIVIALSGILGIIVVLLTVGSLIFGFNTVVVAIPPLVGGVVSALIMSEGAKEAGLVSLSVFAIVIYVMQGFAGYPLTSIVLKKEGKRLLSQYRSGKLEFNEQEMAAAEVVAASASGKMELKLFKHMPEKYNTEFFKFFRLAVVAYLAYLVSTITAPYVSISPFVLCLLFGVIASSVGFLEKQVLQKANGFGFALLALMLFIFDGLKQATPGMMLQIIYPLIGTIVLGVIGMYIFSFIAGKLLKVSKEMAFAVSLTALYGFPADYIITNEVIKSLTEDEKEREILTSRMLPPMLVGGFVTVTIVSVILAGIFVGFLK</sequence>
<evidence type="ECO:0000256" key="1">
    <source>
        <dbReference type="SAM" id="Phobius"/>
    </source>
</evidence>
<dbReference type="EMBL" id="BNDS01000013">
    <property type="protein sequence ID" value="GHH99520.1"/>
    <property type="molecule type" value="Genomic_DNA"/>
</dbReference>